<keyword evidence="2" id="KW-0812">Transmembrane</keyword>
<proteinExistence type="predicted"/>
<keyword evidence="2" id="KW-0472">Membrane</keyword>
<keyword evidence="2" id="KW-1133">Transmembrane helix</keyword>
<feature type="compositionally biased region" description="Polar residues" evidence="1">
    <location>
        <begin position="54"/>
        <end position="77"/>
    </location>
</feature>
<feature type="compositionally biased region" description="Polar residues" evidence="1">
    <location>
        <begin position="19"/>
        <end position="30"/>
    </location>
</feature>
<sequence>MGDLKNINISLESAELSFTPLSDTQMSFEISSEHHPDNHPDNHPEHPSDESLSFLVQHSQSSHSSDTVTNESIQSDDLQFPTHDNSDDDDSLDILPDPLPDVQNPNDYTPLIPPTHSSSGNANGPLLYPRHKFENHVNQPDQKSQRELFLEAKKTFTRVQREAQQKLQAGEEVHMGKFYYIVLILLIIVWSIRIYSMIFDTDSHDQDNLKQ</sequence>
<gene>
    <name evidence="3" type="ORF">Sylvanvirus4_9</name>
</gene>
<feature type="transmembrane region" description="Helical" evidence="2">
    <location>
        <begin position="178"/>
        <end position="198"/>
    </location>
</feature>
<accession>A0A3G5AHB0</accession>
<evidence type="ECO:0000256" key="2">
    <source>
        <dbReference type="SAM" id="Phobius"/>
    </source>
</evidence>
<reference evidence="3" key="1">
    <citation type="submission" date="2018-10" db="EMBL/GenBank/DDBJ databases">
        <title>Hidden diversity of soil giant viruses.</title>
        <authorList>
            <person name="Schulz F."/>
            <person name="Alteio L."/>
            <person name="Goudeau D."/>
            <person name="Ryan E.M."/>
            <person name="Malmstrom R.R."/>
            <person name="Blanchard J."/>
            <person name="Woyke T."/>
        </authorList>
    </citation>
    <scope>NUCLEOTIDE SEQUENCE</scope>
    <source>
        <strain evidence="3">SYV1</strain>
    </source>
</reference>
<evidence type="ECO:0000256" key="1">
    <source>
        <dbReference type="SAM" id="MobiDB-lite"/>
    </source>
</evidence>
<organism evidence="3">
    <name type="scientific">Sylvanvirus sp</name>
    <dbReference type="NCBI Taxonomy" id="2487774"/>
    <lineage>
        <taxon>Viruses</taxon>
    </lineage>
</organism>
<dbReference type="EMBL" id="MK072510">
    <property type="protein sequence ID" value="AYV86595.1"/>
    <property type="molecule type" value="Genomic_DNA"/>
</dbReference>
<evidence type="ECO:0000313" key="3">
    <source>
        <dbReference type="EMBL" id="AYV86595.1"/>
    </source>
</evidence>
<feature type="compositionally biased region" description="Basic and acidic residues" evidence="1">
    <location>
        <begin position="31"/>
        <end position="49"/>
    </location>
</feature>
<protein>
    <submittedName>
        <fullName evidence="3">Uncharacterized protein</fullName>
    </submittedName>
</protein>
<name>A0A3G5AHB0_9VIRU</name>
<feature type="region of interest" description="Disordered" evidence="1">
    <location>
        <begin position="16"/>
        <end position="129"/>
    </location>
</feature>